<reference evidence="2" key="2">
    <citation type="submission" date="2020-11" db="EMBL/GenBank/DDBJ databases">
        <authorList>
            <person name="McCartney M.A."/>
            <person name="Auch B."/>
            <person name="Kono T."/>
            <person name="Mallez S."/>
            <person name="Becker A."/>
            <person name="Gohl D.M."/>
            <person name="Silverstein K.A.T."/>
            <person name="Koren S."/>
            <person name="Bechman K.B."/>
            <person name="Herman A."/>
            <person name="Abrahante J.E."/>
            <person name="Garbe J."/>
        </authorList>
    </citation>
    <scope>NUCLEOTIDE SEQUENCE</scope>
    <source>
        <strain evidence="2">Duluth1</strain>
        <tissue evidence="2">Whole animal</tissue>
    </source>
</reference>
<gene>
    <name evidence="2" type="ORF">DPMN_192680</name>
</gene>
<proteinExistence type="predicted"/>
<name>A0A9D3Y6S5_DREPO</name>
<accession>A0A9D3Y6S5</accession>
<evidence type="ECO:0000313" key="3">
    <source>
        <dbReference type="Proteomes" id="UP000828390"/>
    </source>
</evidence>
<comment type="caution">
    <text evidence="2">The sequence shown here is derived from an EMBL/GenBank/DDBJ whole genome shotgun (WGS) entry which is preliminary data.</text>
</comment>
<reference evidence="2" key="1">
    <citation type="journal article" date="2019" name="bioRxiv">
        <title>The Genome of the Zebra Mussel, Dreissena polymorpha: A Resource for Invasive Species Research.</title>
        <authorList>
            <person name="McCartney M.A."/>
            <person name="Auch B."/>
            <person name="Kono T."/>
            <person name="Mallez S."/>
            <person name="Zhang Y."/>
            <person name="Obille A."/>
            <person name="Becker A."/>
            <person name="Abrahante J.E."/>
            <person name="Garbe J."/>
            <person name="Badalamenti J.P."/>
            <person name="Herman A."/>
            <person name="Mangelson H."/>
            <person name="Liachko I."/>
            <person name="Sullivan S."/>
            <person name="Sone E.D."/>
            <person name="Koren S."/>
            <person name="Silverstein K.A.T."/>
            <person name="Beckman K.B."/>
            <person name="Gohl D.M."/>
        </authorList>
    </citation>
    <scope>NUCLEOTIDE SEQUENCE</scope>
    <source>
        <strain evidence="2">Duluth1</strain>
        <tissue evidence="2">Whole animal</tissue>
    </source>
</reference>
<sequence length="136" mass="15377">MTLDGESQCQLETIRPKTIISTRTTTTIGTWMNKKGERFADLYATSNLVIRGSVFHNRWIHKETLVSPDLSTENQIKLDARKLCRSLQDVYGKRGANMSRKRATKQTSSYEPTGYSSSYKRSAKTSAALPRRSAIK</sequence>
<evidence type="ECO:0000256" key="1">
    <source>
        <dbReference type="SAM" id="MobiDB-lite"/>
    </source>
</evidence>
<feature type="compositionally biased region" description="Polar residues" evidence="1">
    <location>
        <begin position="105"/>
        <end position="120"/>
    </location>
</feature>
<protein>
    <submittedName>
        <fullName evidence="2">Uncharacterized protein</fullName>
    </submittedName>
</protein>
<dbReference type="Proteomes" id="UP000828390">
    <property type="component" value="Unassembled WGS sequence"/>
</dbReference>
<feature type="region of interest" description="Disordered" evidence="1">
    <location>
        <begin position="94"/>
        <end position="136"/>
    </location>
</feature>
<dbReference type="AlphaFoldDB" id="A0A9D3Y6S5"/>
<keyword evidence="3" id="KW-1185">Reference proteome</keyword>
<dbReference type="EMBL" id="JAIWYP010000017">
    <property type="protein sequence ID" value="KAH3693276.1"/>
    <property type="molecule type" value="Genomic_DNA"/>
</dbReference>
<evidence type="ECO:0000313" key="2">
    <source>
        <dbReference type="EMBL" id="KAH3693276.1"/>
    </source>
</evidence>
<organism evidence="2 3">
    <name type="scientific">Dreissena polymorpha</name>
    <name type="common">Zebra mussel</name>
    <name type="synonym">Mytilus polymorpha</name>
    <dbReference type="NCBI Taxonomy" id="45954"/>
    <lineage>
        <taxon>Eukaryota</taxon>
        <taxon>Metazoa</taxon>
        <taxon>Spiralia</taxon>
        <taxon>Lophotrochozoa</taxon>
        <taxon>Mollusca</taxon>
        <taxon>Bivalvia</taxon>
        <taxon>Autobranchia</taxon>
        <taxon>Heteroconchia</taxon>
        <taxon>Euheterodonta</taxon>
        <taxon>Imparidentia</taxon>
        <taxon>Neoheterodontei</taxon>
        <taxon>Myida</taxon>
        <taxon>Dreissenoidea</taxon>
        <taxon>Dreissenidae</taxon>
        <taxon>Dreissena</taxon>
    </lineage>
</organism>